<dbReference type="Proteomes" id="UP000705867">
    <property type="component" value="Unassembled WGS sequence"/>
</dbReference>
<evidence type="ECO:0000313" key="9">
    <source>
        <dbReference type="Proteomes" id="UP000705867"/>
    </source>
</evidence>
<dbReference type="InterPro" id="IPR003798">
    <property type="entry name" value="DNA_recombination_RmuC"/>
</dbReference>
<keyword evidence="7" id="KW-0812">Transmembrane</keyword>
<feature type="transmembrane region" description="Helical" evidence="7">
    <location>
        <begin position="6"/>
        <end position="26"/>
    </location>
</feature>
<keyword evidence="7" id="KW-0472">Membrane</keyword>
<reference evidence="8" key="1">
    <citation type="journal article" date="2021" name="bioRxiv">
        <title>Unraveling nitrogen, sulfur and carbon metabolic pathways and microbial community transcriptional responses to substrate deprivation and toxicity stresses in a bioreactor mimicking anoxic brackish coastal sediment conditions.</title>
        <authorList>
            <person name="Martins P.D."/>
            <person name="Echeveste M.J."/>
            <person name="Arshad A."/>
            <person name="Kurth J."/>
            <person name="Ouboter H."/>
            <person name="Jetten M.S.M."/>
            <person name="Welte C.U."/>
        </authorList>
    </citation>
    <scope>NUCLEOTIDE SEQUENCE</scope>
    <source>
        <strain evidence="8">MAG_39</strain>
    </source>
</reference>
<dbReference type="EMBL" id="JAIOIV010000064">
    <property type="protein sequence ID" value="MBZ0156093.1"/>
    <property type="molecule type" value="Genomic_DNA"/>
</dbReference>
<comment type="function">
    <text evidence="1">Involved in DNA recombination.</text>
</comment>
<feature type="region of interest" description="Disordered" evidence="6">
    <location>
        <begin position="458"/>
        <end position="481"/>
    </location>
</feature>
<dbReference type="PANTHER" id="PTHR30563:SF0">
    <property type="entry name" value="DNA RECOMBINATION PROTEIN RMUC"/>
    <property type="match status" value="1"/>
</dbReference>
<accession>A0A953M1R5</accession>
<dbReference type="PANTHER" id="PTHR30563">
    <property type="entry name" value="DNA RECOMBINATION PROTEIN RMUC"/>
    <property type="match status" value="1"/>
</dbReference>
<gene>
    <name evidence="8" type="primary">rmuC</name>
    <name evidence="8" type="ORF">K8I29_07740</name>
</gene>
<evidence type="ECO:0000256" key="6">
    <source>
        <dbReference type="SAM" id="MobiDB-lite"/>
    </source>
</evidence>
<feature type="coiled-coil region" evidence="5">
    <location>
        <begin position="171"/>
        <end position="198"/>
    </location>
</feature>
<evidence type="ECO:0000256" key="2">
    <source>
        <dbReference type="ARBA" id="ARBA00009840"/>
    </source>
</evidence>
<reference evidence="8" key="2">
    <citation type="submission" date="2021-08" db="EMBL/GenBank/DDBJ databases">
        <authorList>
            <person name="Dalcin Martins P."/>
        </authorList>
    </citation>
    <scope>NUCLEOTIDE SEQUENCE</scope>
    <source>
        <strain evidence="8">MAG_39</strain>
    </source>
</reference>
<feature type="coiled-coil region" evidence="5">
    <location>
        <begin position="52"/>
        <end position="125"/>
    </location>
</feature>
<evidence type="ECO:0000256" key="7">
    <source>
        <dbReference type="SAM" id="Phobius"/>
    </source>
</evidence>
<evidence type="ECO:0000313" key="8">
    <source>
        <dbReference type="EMBL" id="MBZ0156093.1"/>
    </source>
</evidence>
<dbReference type="AlphaFoldDB" id="A0A953M1R5"/>
<sequence length="481" mass="53995">MSEILYLVAGVVVGGTMAWFAAGMLLRREHARQTAELHSGYAARIAESEGRSKGAEAVVGELRQQVQQKESELSRLRESLDAEKRRGVETATRLEESYKRLEDSYKSLEQQKELIEVMRKEMTDTFNALSSAALKSSSEDFLRLASESLGKVVADTKGKMGEHQAAMEGTVKPLQELLKRYEQQIKEMEESRNRTFGSLSEQLRNLSSMQEKLQHETSNLVTVLRRPKASGSWGELGLRRVAELAGMTAYCDFYEQESVSTDSGRLRPDLIVRLPNGRVIVIDAKAPVDAYLQVASAANEEERKRAVVHYISSVRNHMNLLSSKSYWDQFAESPEIVVMYLPGESFFSAAIEHDHKLIEDGSVKRVILATPTTFIALLKAIAYGWQQDQVTRNAQEISKLGKDLYERFSIALEHYSKTGASLRKAVESYNEGVRSMETRLIPSIRKFRSLGVSSSKEIESPSEIGQTPKSMGHLALEFDKE</sequence>
<evidence type="ECO:0000256" key="4">
    <source>
        <dbReference type="ARBA" id="ARBA00023172"/>
    </source>
</evidence>
<evidence type="ECO:0000256" key="1">
    <source>
        <dbReference type="ARBA" id="ARBA00003416"/>
    </source>
</evidence>
<evidence type="ECO:0000256" key="3">
    <source>
        <dbReference type="ARBA" id="ARBA00023054"/>
    </source>
</evidence>
<comment type="caution">
    <text evidence="8">The sequence shown here is derived from an EMBL/GenBank/DDBJ whole genome shotgun (WGS) entry which is preliminary data.</text>
</comment>
<organism evidence="8 9">
    <name type="scientific">Candidatus Nitrobium versatile</name>
    <dbReference type="NCBI Taxonomy" id="2884831"/>
    <lineage>
        <taxon>Bacteria</taxon>
        <taxon>Pseudomonadati</taxon>
        <taxon>Nitrospirota</taxon>
        <taxon>Nitrospiria</taxon>
        <taxon>Nitrospirales</taxon>
        <taxon>Nitrospiraceae</taxon>
        <taxon>Candidatus Nitrobium</taxon>
    </lineage>
</organism>
<evidence type="ECO:0000256" key="5">
    <source>
        <dbReference type="SAM" id="Coils"/>
    </source>
</evidence>
<dbReference type="GO" id="GO:0006310">
    <property type="term" value="P:DNA recombination"/>
    <property type="evidence" value="ECO:0007669"/>
    <property type="project" value="UniProtKB-KW"/>
</dbReference>
<protein>
    <submittedName>
        <fullName evidence="8">DNA recombination protein RmuC</fullName>
    </submittedName>
</protein>
<keyword evidence="4" id="KW-0233">DNA recombination</keyword>
<keyword evidence="3 5" id="KW-0175">Coiled coil</keyword>
<comment type="similarity">
    <text evidence="2">Belongs to the RmuC family.</text>
</comment>
<keyword evidence="7" id="KW-1133">Transmembrane helix</keyword>
<dbReference type="Pfam" id="PF02646">
    <property type="entry name" value="RmuC"/>
    <property type="match status" value="1"/>
</dbReference>
<proteinExistence type="inferred from homology"/>
<name>A0A953M1R5_9BACT</name>